<keyword evidence="2" id="KW-1185">Reference proteome</keyword>
<name>A0ACB8XPW0_ARCLA</name>
<gene>
    <name evidence="1" type="ORF">L6452_40964</name>
</gene>
<sequence length="168" mass="17938">MANYGENFQWYHNSNNEDDNVNSNKSTEACEIPQPSAFSTDMSLFEGNIGDVGNTGLEKEGTKEVDGKERLERDETTSDSSQPGKGCVGVGSVDAGVETSAESESPVLPGGGVQQTHINCTATGRKIEEFLSPLVFENATEHGEAFNSVGGGGRFIKWVVSQGGHKYE</sequence>
<evidence type="ECO:0000313" key="1">
    <source>
        <dbReference type="EMBL" id="KAI3669648.1"/>
    </source>
</evidence>
<comment type="caution">
    <text evidence="1">The sequence shown here is derived from an EMBL/GenBank/DDBJ whole genome shotgun (WGS) entry which is preliminary data.</text>
</comment>
<reference evidence="1 2" key="2">
    <citation type="journal article" date="2022" name="Mol. Ecol. Resour.">
        <title>The genomes of chicory, endive, great burdock and yacon provide insights into Asteraceae paleo-polyploidization history and plant inulin production.</title>
        <authorList>
            <person name="Fan W."/>
            <person name="Wang S."/>
            <person name="Wang H."/>
            <person name="Wang A."/>
            <person name="Jiang F."/>
            <person name="Liu H."/>
            <person name="Zhao H."/>
            <person name="Xu D."/>
            <person name="Zhang Y."/>
        </authorList>
    </citation>
    <scope>NUCLEOTIDE SEQUENCE [LARGE SCALE GENOMIC DNA]</scope>
    <source>
        <strain evidence="2">cv. Niubang</strain>
    </source>
</reference>
<reference evidence="2" key="1">
    <citation type="journal article" date="2022" name="Mol. Ecol. Resour.">
        <title>The genomes of chicory, endive, great burdock and yacon provide insights into Asteraceae palaeo-polyploidization history and plant inulin production.</title>
        <authorList>
            <person name="Fan W."/>
            <person name="Wang S."/>
            <person name="Wang H."/>
            <person name="Wang A."/>
            <person name="Jiang F."/>
            <person name="Liu H."/>
            <person name="Zhao H."/>
            <person name="Xu D."/>
            <person name="Zhang Y."/>
        </authorList>
    </citation>
    <scope>NUCLEOTIDE SEQUENCE [LARGE SCALE GENOMIC DNA]</scope>
    <source>
        <strain evidence="2">cv. Niubang</strain>
    </source>
</reference>
<dbReference type="EMBL" id="CM042062">
    <property type="protein sequence ID" value="KAI3669648.1"/>
    <property type="molecule type" value="Genomic_DNA"/>
</dbReference>
<evidence type="ECO:0000313" key="2">
    <source>
        <dbReference type="Proteomes" id="UP001055879"/>
    </source>
</evidence>
<dbReference type="Proteomes" id="UP001055879">
    <property type="component" value="Linkage Group LG16"/>
</dbReference>
<accession>A0ACB8XPW0</accession>
<organism evidence="1 2">
    <name type="scientific">Arctium lappa</name>
    <name type="common">Greater burdock</name>
    <name type="synonym">Lappa major</name>
    <dbReference type="NCBI Taxonomy" id="4217"/>
    <lineage>
        <taxon>Eukaryota</taxon>
        <taxon>Viridiplantae</taxon>
        <taxon>Streptophyta</taxon>
        <taxon>Embryophyta</taxon>
        <taxon>Tracheophyta</taxon>
        <taxon>Spermatophyta</taxon>
        <taxon>Magnoliopsida</taxon>
        <taxon>eudicotyledons</taxon>
        <taxon>Gunneridae</taxon>
        <taxon>Pentapetalae</taxon>
        <taxon>asterids</taxon>
        <taxon>campanulids</taxon>
        <taxon>Asterales</taxon>
        <taxon>Asteraceae</taxon>
        <taxon>Carduoideae</taxon>
        <taxon>Cardueae</taxon>
        <taxon>Arctiinae</taxon>
        <taxon>Arctium</taxon>
    </lineage>
</organism>
<protein>
    <submittedName>
        <fullName evidence="1">Uncharacterized protein</fullName>
    </submittedName>
</protein>
<proteinExistence type="predicted"/>